<keyword evidence="3" id="KW-1185">Reference proteome</keyword>
<proteinExistence type="predicted"/>
<dbReference type="EMBL" id="BMWE01000002">
    <property type="protein sequence ID" value="GGY07125.1"/>
    <property type="molecule type" value="Genomic_DNA"/>
</dbReference>
<dbReference type="Proteomes" id="UP000653308">
    <property type="component" value="Unassembled WGS sequence"/>
</dbReference>
<evidence type="ECO:0000313" key="2">
    <source>
        <dbReference type="EMBL" id="GGY07125.1"/>
    </source>
</evidence>
<reference evidence="3" key="1">
    <citation type="journal article" date="2019" name="Int. J. Syst. Evol. Microbiol.">
        <title>The Global Catalogue of Microorganisms (GCM) 10K type strain sequencing project: providing services to taxonomists for standard genome sequencing and annotation.</title>
        <authorList>
            <consortium name="The Broad Institute Genomics Platform"/>
            <consortium name="The Broad Institute Genome Sequencing Center for Infectious Disease"/>
            <person name="Wu L."/>
            <person name="Ma J."/>
        </authorList>
    </citation>
    <scope>NUCLEOTIDE SEQUENCE [LARGE SCALE GENOMIC DNA]</scope>
    <source>
        <strain evidence="3">JCM 4957</strain>
    </source>
</reference>
<protein>
    <submittedName>
        <fullName evidence="2">Uncharacterized protein</fullName>
    </submittedName>
</protein>
<evidence type="ECO:0000256" key="1">
    <source>
        <dbReference type="SAM" id="MobiDB-lite"/>
    </source>
</evidence>
<gene>
    <name evidence="2" type="ORF">GCM10010384_09380</name>
</gene>
<sequence>MLPLQCGELVLGGRLVGESGSGRHGRMPPQGAARAQGTYPAVRRTVDRVDERFDERSTRPAMRVPEGPVGVSEPREAARAFFPVCA</sequence>
<feature type="region of interest" description="Disordered" evidence="1">
    <location>
        <begin position="17"/>
        <end position="38"/>
    </location>
</feature>
<name>A0ABQ2Z9U8_9ACTN</name>
<feature type="region of interest" description="Disordered" evidence="1">
    <location>
        <begin position="53"/>
        <end position="72"/>
    </location>
</feature>
<evidence type="ECO:0000313" key="3">
    <source>
        <dbReference type="Proteomes" id="UP000653308"/>
    </source>
</evidence>
<organism evidence="2 3">
    <name type="scientific">Streptomyces djakartensis</name>
    <dbReference type="NCBI Taxonomy" id="68193"/>
    <lineage>
        <taxon>Bacteria</taxon>
        <taxon>Bacillati</taxon>
        <taxon>Actinomycetota</taxon>
        <taxon>Actinomycetes</taxon>
        <taxon>Kitasatosporales</taxon>
        <taxon>Streptomycetaceae</taxon>
        <taxon>Streptomyces</taxon>
    </lineage>
</organism>
<comment type="caution">
    <text evidence="2">The sequence shown here is derived from an EMBL/GenBank/DDBJ whole genome shotgun (WGS) entry which is preliminary data.</text>
</comment>
<accession>A0ABQ2Z9U8</accession>